<sequence>MINFFKTRKILLLTLLAAAVTVGIIFLLFGADSEVNQKNLDFIRSYGWEVEENPTEIARLTIPEEFDTVFNAYNELAQNAGFDLTPYKGVKATRYSYRVLNHQDSDSGLIRANIFVTKDGIAAADISSLELGGFLIPISDTSGQIPAQ</sequence>
<comment type="caution">
    <text evidence="2">The sequence shown here is derived from an EMBL/GenBank/DDBJ whole genome shotgun (WGS) entry which is preliminary data.</text>
</comment>
<name>A0A9D5LYS5_9FIRM</name>
<organism evidence="2 3">
    <name type="scientific">Ructibacterium gallinarum</name>
    <dbReference type="NCBI Taxonomy" id="2779355"/>
    <lineage>
        <taxon>Bacteria</taxon>
        <taxon>Bacillati</taxon>
        <taxon>Bacillota</taxon>
        <taxon>Clostridia</taxon>
        <taxon>Eubacteriales</taxon>
        <taxon>Oscillospiraceae</taxon>
        <taxon>Ructibacterium</taxon>
    </lineage>
</organism>
<evidence type="ECO:0000259" key="1">
    <source>
        <dbReference type="Pfam" id="PF16112"/>
    </source>
</evidence>
<evidence type="ECO:0000313" key="2">
    <source>
        <dbReference type="EMBL" id="MBE5039015.1"/>
    </source>
</evidence>
<dbReference type="AlphaFoldDB" id="A0A9D5LYS5"/>
<dbReference type="InterPro" id="IPR032257">
    <property type="entry name" value="DUF4830"/>
</dbReference>
<feature type="domain" description="DUF4830" evidence="1">
    <location>
        <begin position="42"/>
        <end position="126"/>
    </location>
</feature>
<evidence type="ECO:0000313" key="3">
    <source>
        <dbReference type="Proteomes" id="UP000806542"/>
    </source>
</evidence>
<keyword evidence="3" id="KW-1185">Reference proteome</keyword>
<dbReference type="Proteomes" id="UP000806542">
    <property type="component" value="Unassembled WGS sequence"/>
</dbReference>
<reference evidence="2" key="1">
    <citation type="submission" date="2020-10" db="EMBL/GenBank/DDBJ databases">
        <title>ChiBAC.</title>
        <authorList>
            <person name="Zenner C."/>
            <person name="Hitch T.C.A."/>
            <person name="Clavel T."/>
        </authorList>
    </citation>
    <scope>NUCLEOTIDE SEQUENCE</scope>
    <source>
        <strain evidence="2">DSM 107454</strain>
    </source>
</reference>
<dbReference type="Pfam" id="PF16112">
    <property type="entry name" value="DUF4830"/>
    <property type="match status" value="1"/>
</dbReference>
<proteinExistence type="predicted"/>
<dbReference type="RefSeq" id="WP_226391568.1">
    <property type="nucleotide sequence ID" value="NZ_JADCKB010000001.1"/>
</dbReference>
<accession>A0A9D5LYS5</accession>
<gene>
    <name evidence="2" type="ORF">INF28_00845</name>
</gene>
<protein>
    <submittedName>
        <fullName evidence="2">DUF4830 domain-containing protein</fullName>
    </submittedName>
</protein>
<dbReference type="EMBL" id="JADCKB010000001">
    <property type="protein sequence ID" value="MBE5039015.1"/>
    <property type="molecule type" value="Genomic_DNA"/>
</dbReference>